<keyword evidence="8" id="KW-0249">Electron transport</keyword>
<protein>
    <submittedName>
        <fullName evidence="15">Cytochrome b561</fullName>
    </submittedName>
</protein>
<keyword evidence="4" id="KW-1003">Cell membrane</keyword>
<evidence type="ECO:0000256" key="5">
    <source>
        <dbReference type="ARBA" id="ARBA00022617"/>
    </source>
</evidence>
<dbReference type="InterPro" id="IPR016174">
    <property type="entry name" value="Di-haem_cyt_TM"/>
</dbReference>
<dbReference type="GO" id="GO:0005886">
    <property type="term" value="C:plasma membrane"/>
    <property type="evidence" value="ECO:0007669"/>
    <property type="project" value="UniProtKB-SubCell"/>
</dbReference>
<keyword evidence="9 13" id="KW-1133">Transmembrane helix</keyword>
<dbReference type="GO" id="GO:0020037">
    <property type="term" value="F:heme binding"/>
    <property type="evidence" value="ECO:0007669"/>
    <property type="project" value="TreeGrafter"/>
</dbReference>
<feature type="transmembrane region" description="Helical" evidence="13">
    <location>
        <begin position="94"/>
        <end position="112"/>
    </location>
</feature>
<dbReference type="Pfam" id="PF01292">
    <property type="entry name" value="Ni_hydr_CYTB"/>
    <property type="match status" value="1"/>
</dbReference>
<gene>
    <name evidence="15" type="ORF">SAMN05216193_10255</name>
</gene>
<keyword evidence="10" id="KW-0408">Iron</keyword>
<evidence type="ECO:0000256" key="1">
    <source>
        <dbReference type="ARBA" id="ARBA00001970"/>
    </source>
</evidence>
<evidence type="ECO:0000256" key="8">
    <source>
        <dbReference type="ARBA" id="ARBA00022982"/>
    </source>
</evidence>
<feature type="transmembrane region" description="Helical" evidence="13">
    <location>
        <begin position="150"/>
        <end position="168"/>
    </location>
</feature>
<accession>A0A1H0A380</accession>
<name>A0A1H0A380_9PSED</name>
<evidence type="ECO:0000256" key="7">
    <source>
        <dbReference type="ARBA" id="ARBA00022723"/>
    </source>
</evidence>
<comment type="similarity">
    <text evidence="12">Belongs to the cytochrome b561 family.</text>
</comment>
<keyword evidence="5" id="KW-0349">Heme</keyword>
<evidence type="ECO:0000259" key="14">
    <source>
        <dbReference type="Pfam" id="PF01292"/>
    </source>
</evidence>
<dbReference type="InterPro" id="IPR052168">
    <property type="entry name" value="Cytochrome_b561_oxidase"/>
</dbReference>
<reference evidence="16" key="1">
    <citation type="submission" date="2016-10" db="EMBL/GenBank/DDBJ databases">
        <authorList>
            <person name="Varghese N."/>
            <person name="Submissions S."/>
        </authorList>
    </citation>
    <scope>NUCLEOTIDE SEQUENCE [LARGE SCALE GENOMIC DNA]</scope>
    <source>
        <strain evidence="16">JCM 21621</strain>
    </source>
</reference>
<keyword evidence="7" id="KW-0479">Metal-binding</keyword>
<keyword evidence="6 13" id="KW-0812">Transmembrane</keyword>
<organism evidence="15 16">
    <name type="scientific">Pseudomonas jinjuensis</name>
    <dbReference type="NCBI Taxonomy" id="198616"/>
    <lineage>
        <taxon>Bacteria</taxon>
        <taxon>Pseudomonadati</taxon>
        <taxon>Pseudomonadota</taxon>
        <taxon>Gammaproteobacteria</taxon>
        <taxon>Pseudomonadales</taxon>
        <taxon>Pseudomonadaceae</taxon>
        <taxon>Pseudomonas</taxon>
    </lineage>
</organism>
<dbReference type="STRING" id="198616.SAMN05216193_10255"/>
<evidence type="ECO:0000313" key="15">
    <source>
        <dbReference type="EMBL" id="SDN27443.1"/>
    </source>
</evidence>
<dbReference type="GO" id="GO:0046872">
    <property type="term" value="F:metal ion binding"/>
    <property type="evidence" value="ECO:0007669"/>
    <property type="project" value="UniProtKB-KW"/>
</dbReference>
<feature type="transmembrane region" description="Helical" evidence="13">
    <location>
        <begin position="52"/>
        <end position="73"/>
    </location>
</feature>
<sequence length="182" mass="20379">MSLRNPNNRYGRLSIALHWLMLLLIAGVYIAVEMHSNYPKGSEPRALLMKFHFMLGLTVFTLVWLRIVARLLVPAPGIQPPLPGWQNVLAKAMHLALYALMIGMPLAGWMVLSAGDKPVPFWGLELPHLIGKDPDLAKQIKEVHETVGVIGYWLIGLHAAAALFHHFVTRDNTLVRMLPGRE</sequence>
<evidence type="ECO:0000256" key="11">
    <source>
        <dbReference type="ARBA" id="ARBA00023136"/>
    </source>
</evidence>
<dbReference type="OrthoDB" id="8589936at2"/>
<dbReference type="EMBL" id="FNIJ01000002">
    <property type="protein sequence ID" value="SDN27443.1"/>
    <property type="molecule type" value="Genomic_DNA"/>
</dbReference>
<dbReference type="GO" id="GO:0022904">
    <property type="term" value="P:respiratory electron transport chain"/>
    <property type="evidence" value="ECO:0007669"/>
    <property type="project" value="InterPro"/>
</dbReference>
<feature type="domain" description="Cytochrome b561 bacterial/Ni-hydrogenase" evidence="14">
    <location>
        <begin position="9"/>
        <end position="180"/>
    </location>
</feature>
<evidence type="ECO:0000256" key="2">
    <source>
        <dbReference type="ARBA" id="ARBA00004651"/>
    </source>
</evidence>
<evidence type="ECO:0000256" key="13">
    <source>
        <dbReference type="SAM" id="Phobius"/>
    </source>
</evidence>
<comment type="subcellular location">
    <subcellularLocation>
        <location evidence="2">Cell membrane</location>
        <topology evidence="2">Multi-pass membrane protein</topology>
    </subcellularLocation>
</comment>
<dbReference type="Proteomes" id="UP000242957">
    <property type="component" value="Unassembled WGS sequence"/>
</dbReference>
<evidence type="ECO:0000313" key="16">
    <source>
        <dbReference type="Proteomes" id="UP000242957"/>
    </source>
</evidence>
<dbReference type="RefSeq" id="WP_084309834.1">
    <property type="nucleotide sequence ID" value="NZ_FNIJ01000002.1"/>
</dbReference>
<dbReference type="AlphaFoldDB" id="A0A1H0A380"/>
<proteinExistence type="inferred from homology"/>
<keyword evidence="11 13" id="KW-0472">Membrane</keyword>
<dbReference type="PANTHER" id="PTHR30529">
    <property type="entry name" value="CYTOCHROME B561"/>
    <property type="match status" value="1"/>
</dbReference>
<evidence type="ECO:0000256" key="9">
    <source>
        <dbReference type="ARBA" id="ARBA00022989"/>
    </source>
</evidence>
<evidence type="ECO:0000256" key="12">
    <source>
        <dbReference type="ARBA" id="ARBA00037975"/>
    </source>
</evidence>
<evidence type="ECO:0000256" key="10">
    <source>
        <dbReference type="ARBA" id="ARBA00023004"/>
    </source>
</evidence>
<feature type="transmembrane region" description="Helical" evidence="13">
    <location>
        <begin position="12"/>
        <end position="32"/>
    </location>
</feature>
<dbReference type="GO" id="GO:0009055">
    <property type="term" value="F:electron transfer activity"/>
    <property type="evidence" value="ECO:0007669"/>
    <property type="project" value="InterPro"/>
</dbReference>
<keyword evidence="3" id="KW-0813">Transport</keyword>
<dbReference type="InterPro" id="IPR011577">
    <property type="entry name" value="Cyt_b561_bac/Ni-Hgenase"/>
</dbReference>
<evidence type="ECO:0000256" key="6">
    <source>
        <dbReference type="ARBA" id="ARBA00022692"/>
    </source>
</evidence>
<comment type="cofactor">
    <cofactor evidence="1">
        <name>heme b</name>
        <dbReference type="ChEBI" id="CHEBI:60344"/>
    </cofactor>
</comment>
<dbReference type="SUPFAM" id="SSF81342">
    <property type="entry name" value="Transmembrane di-heme cytochromes"/>
    <property type="match status" value="1"/>
</dbReference>
<keyword evidence="16" id="KW-1185">Reference proteome</keyword>
<evidence type="ECO:0000256" key="4">
    <source>
        <dbReference type="ARBA" id="ARBA00022475"/>
    </source>
</evidence>
<evidence type="ECO:0000256" key="3">
    <source>
        <dbReference type="ARBA" id="ARBA00022448"/>
    </source>
</evidence>
<dbReference type="PANTHER" id="PTHR30529:SF3">
    <property type="entry name" value="CYTOCHROME B561 HOMOLOG 1"/>
    <property type="match status" value="1"/>
</dbReference>